<organism evidence="1 2">
    <name type="scientific">Neobacillus bataviensis</name>
    <dbReference type="NCBI Taxonomy" id="220685"/>
    <lineage>
        <taxon>Bacteria</taxon>
        <taxon>Bacillati</taxon>
        <taxon>Bacillota</taxon>
        <taxon>Bacilli</taxon>
        <taxon>Bacillales</taxon>
        <taxon>Bacillaceae</taxon>
        <taxon>Neobacillus</taxon>
    </lineage>
</organism>
<gene>
    <name evidence="1" type="ORF">FB550_102448</name>
</gene>
<accession>A0A561DSV0</accession>
<dbReference type="Proteomes" id="UP000319671">
    <property type="component" value="Unassembled WGS sequence"/>
</dbReference>
<keyword evidence="2" id="KW-1185">Reference proteome</keyword>
<reference evidence="1 2" key="1">
    <citation type="submission" date="2019-06" db="EMBL/GenBank/DDBJ databases">
        <title>Sorghum-associated microbial communities from plants grown in Nebraska, USA.</title>
        <authorList>
            <person name="Schachtman D."/>
        </authorList>
    </citation>
    <scope>NUCLEOTIDE SEQUENCE [LARGE SCALE GENOMIC DNA]</scope>
    <source>
        <strain evidence="1 2">2482</strain>
    </source>
</reference>
<name>A0A561DSV0_9BACI</name>
<dbReference type="AlphaFoldDB" id="A0A561DSV0"/>
<dbReference type="EMBL" id="VIVN01000002">
    <property type="protein sequence ID" value="TWE06426.1"/>
    <property type="molecule type" value="Genomic_DNA"/>
</dbReference>
<protein>
    <submittedName>
        <fullName evidence="1">Uncharacterized protein</fullName>
    </submittedName>
</protein>
<dbReference type="RefSeq" id="WP_144563176.1">
    <property type="nucleotide sequence ID" value="NZ_VIVN01000002.1"/>
</dbReference>
<proteinExistence type="predicted"/>
<evidence type="ECO:0000313" key="1">
    <source>
        <dbReference type="EMBL" id="TWE06426.1"/>
    </source>
</evidence>
<comment type="caution">
    <text evidence="1">The sequence shown here is derived from an EMBL/GenBank/DDBJ whole genome shotgun (WGS) entry which is preliminary data.</text>
</comment>
<evidence type="ECO:0000313" key="2">
    <source>
        <dbReference type="Proteomes" id="UP000319671"/>
    </source>
</evidence>
<sequence>MFSSKVENNHLIYTDGLKNLKRLMVVQHWLMSSNLEDHYVEFLKEMVSNLDTEWIDFKDVILEEIELYEITQEDVQQELKSFIKVKPLVC</sequence>